<feature type="signal peptide" evidence="7">
    <location>
        <begin position="1"/>
        <end position="20"/>
    </location>
</feature>
<keyword evidence="5" id="KW-0106">Calcium</keyword>
<sequence>MKAILWQIFLVVSLVGQTLCAEKPNFVIIVADDLGWNDVSFHGSDQIPTPNIDKLAKEGIILNNYYVAPICSPSRSAIMTGRYPIHTGMQESTVFASDTWGVGLNETFLPEILKEQGYSTHAVGKWHVGMFAKEYTPTYRGFDSFYGYYLGKADYWDHSNNEKYWGLDLHDNFEPVWTQWGNYSTEMYTAEAEGRIHNHDQSKPLFLYLAYQAVHSANRDADALQAPDSWIRKYNHIQHEGRRKFAAMMGYMDYGIGRVHDALVKTGMINNTVIIFTTDNGGPANGFDQNWANNFPLRGVKATLWEGGVRAAGFVHSNLLKKPGRTSMDLIHITDWVPTLVNLAGGSSKAPFDGVDQWSCLSEGLPSAREEILLNIDNDRWMNKALRMGDWKIIQETGTWDGWYAPPGVIGMENTNLVDDTYITFQSQPVVNCGEKPANVSSTCFKKPNFCLFNIIDDPCEYHDLSGKYPELLETMKKRLQFYEDSAVPPRRNETGDPRANPKLHNGVWVPWITLP</sequence>
<dbReference type="PANTHER" id="PTHR10342:SF273">
    <property type="entry name" value="RE14504P"/>
    <property type="match status" value="1"/>
</dbReference>
<dbReference type="InterPro" id="IPR024607">
    <property type="entry name" value="Sulfatase_CS"/>
</dbReference>
<dbReference type="PANTHER" id="PTHR10342">
    <property type="entry name" value="ARYLSULFATASE"/>
    <property type="match status" value="1"/>
</dbReference>
<evidence type="ECO:0000256" key="4">
    <source>
        <dbReference type="ARBA" id="ARBA00022801"/>
    </source>
</evidence>
<dbReference type="InterPro" id="IPR047115">
    <property type="entry name" value="ARSB"/>
</dbReference>
<accession>A0A7M5UGH3</accession>
<protein>
    <recommendedName>
        <fullName evidence="8">Sulfatase N-terminal domain-containing protein</fullName>
    </recommendedName>
</protein>
<dbReference type="PROSITE" id="PS00149">
    <property type="entry name" value="SULFATASE_2"/>
    <property type="match status" value="1"/>
</dbReference>
<dbReference type="GO" id="GO:0046872">
    <property type="term" value="F:metal ion binding"/>
    <property type="evidence" value="ECO:0007669"/>
    <property type="project" value="UniProtKB-KW"/>
</dbReference>
<comment type="cofactor">
    <cofactor evidence="1">
        <name>Ca(2+)</name>
        <dbReference type="ChEBI" id="CHEBI:29108"/>
    </cofactor>
</comment>
<evidence type="ECO:0000259" key="8">
    <source>
        <dbReference type="Pfam" id="PF00884"/>
    </source>
</evidence>
<keyword evidence="4" id="KW-0378">Hydrolase</keyword>
<feature type="domain" description="Sulfatase N-terminal" evidence="8">
    <location>
        <begin position="24"/>
        <end position="345"/>
    </location>
</feature>
<comment type="similarity">
    <text evidence="2">Belongs to the sulfatase family.</text>
</comment>
<dbReference type="Pfam" id="PF00884">
    <property type="entry name" value="Sulfatase"/>
    <property type="match status" value="1"/>
</dbReference>
<evidence type="ECO:0000256" key="3">
    <source>
        <dbReference type="ARBA" id="ARBA00022723"/>
    </source>
</evidence>
<dbReference type="CDD" id="cd16029">
    <property type="entry name" value="4-S"/>
    <property type="match status" value="1"/>
</dbReference>
<evidence type="ECO:0000256" key="6">
    <source>
        <dbReference type="ARBA" id="ARBA00023180"/>
    </source>
</evidence>
<dbReference type="Gene3D" id="3.40.720.10">
    <property type="entry name" value="Alkaline Phosphatase, subunit A"/>
    <property type="match status" value="1"/>
</dbReference>
<evidence type="ECO:0000313" key="10">
    <source>
        <dbReference type="Proteomes" id="UP000594262"/>
    </source>
</evidence>
<dbReference type="InterPro" id="IPR017850">
    <property type="entry name" value="Alkaline_phosphatase_core_sf"/>
</dbReference>
<keyword evidence="7" id="KW-0732">Signal</keyword>
<evidence type="ECO:0000256" key="1">
    <source>
        <dbReference type="ARBA" id="ARBA00001913"/>
    </source>
</evidence>
<feature type="chain" id="PRO_5029750800" description="Sulfatase N-terminal domain-containing protein" evidence="7">
    <location>
        <begin position="21"/>
        <end position="516"/>
    </location>
</feature>
<evidence type="ECO:0000313" key="9">
    <source>
        <dbReference type="EnsemblMetazoa" id="CLYHEMP010282.4"/>
    </source>
</evidence>
<keyword evidence="10" id="KW-1185">Reference proteome</keyword>
<dbReference type="Proteomes" id="UP000594262">
    <property type="component" value="Unplaced"/>
</dbReference>
<dbReference type="AlphaFoldDB" id="A0A7M5UGH3"/>
<dbReference type="OrthoDB" id="103349at2759"/>
<evidence type="ECO:0000256" key="7">
    <source>
        <dbReference type="SAM" id="SignalP"/>
    </source>
</evidence>
<dbReference type="Gene3D" id="3.30.1120.10">
    <property type="match status" value="1"/>
</dbReference>
<organism evidence="9 10">
    <name type="scientific">Clytia hemisphaerica</name>
    <dbReference type="NCBI Taxonomy" id="252671"/>
    <lineage>
        <taxon>Eukaryota</taxon>
        <taxon>Metazoa</taxon>
        <taxon>Cnidaria</taxon>
        <taxon>Hydrozoa</taxon>
        <taxon>Hydroidolina</taxon>
        <taxon>Leptothecata</taxon>
        <taxon>Obeliida</taxon>
        <taxon>Clytiidae</taxon>
        <taxon>Clytia</taxon>
    </lineage>
</organism>
<reference evidence="9" key="1">
    <citation type="submission" date="2021-01" db="UniProtKB">
        <authorList>
            <consortium name="EnsemblMetazoa"/>
        </authorList>
    </citation>
    <scope>IDENTIFICATION</scope>
</reference>
<dbReference type="GO" id="GO:0008484">
    <property type="term" value="F:sulfuric ester hydrolase activity"/>
    <property type="evidence" value="ECO:0007669"/>
    <property type="project" value="InterPro"/>
</dbReference>
<dbReference type="EnsemblMetazoa" id="CLYHEMT010282.4">
    <property type="protein sequence ID" value="CLYHEMP010282.4"/>
    <property type="gene ID" value="CLYHEMG010282"/>
</dbReference>
<keyword evidence="3" id="KW-0479">Metal-binding</keyword>
<keyword evidence="6" id="KW-0325">Glycoprotein</keyword>
<evidence type="ECO:0000256" key="5">
    <source>
        <dbReference type="ARBA" id="ARBA00022837"/>
    </source>
</evidence>
<dbReference type="InterPro" id="IPR000917">
    <property type="entry name" value="Sulfatase_N"/>
</dbReference>
<name>A0A7M5UGH3_9CNID</name>
<dbReference type="PROSITE" id="PS00523">
    <property type="entry name" value="SULFATASE_1"/>
    <property type="match status" value="1"/>
</dbReference>
<proteinExistence type="inferred from homology"/>
<evidence type="ECO:0000256" key="2">
    <source>
        <dbReference type="ARBA" id="ARBA00008779"/>
    </source>
</evidence>
<dbReference type="SUPFAM" id="SSF53649">
    <property type="entry name" value="Alkaline phosphatase-like"/>
    <property type="match status" value="1"/>
</dbReference>